<comment type="caution">
    <text evidence="2">The sequence shown here is derived from an EMBL/GenBank/DDBJ whole genome shotgun (WGS) entry which is preliminary data.</text>
</comment>
<evidence type="ECO:0000313" key="3">
    <source>
        <dbReference type="Proteomes" id="UP000324767"/>
    </source>
</evidence>
<reference evidence="2 3" key="1">
    <citation type="submission" date="2019-09" db="EMBL/GenBank/DDBJ databases">
        <title>The hologenome of the rock-dwelling lichen Lasallia pustulata.</title>
        <authorList>
            <person name="Greshake Tzovaras B."/>
            <person name="Segers F."/>
            <person name="Bicker A."/>
            <person name="Dal Grande F."/>
            <person name="Otte J."/>
            <person name="Hankeln T."/>
            <person name="Schmitt I."/>
            <person name="Ebersberger I."/>
        </authorList>
    </citation>
    <scope>NUCLEOTIDE SEQUENCE [LARGE SCALE GENOMIC DNA]</scope>
    <source>
        <strain evidence="2">A1-1</strain>
    </source>
</reference>
<dbReference type="EMBL" id="VXIT01000014">
    <property type="protein sequence ID" value="KAA6408177.1"/>
    <property type="molecule type" value="Genomic_DNA"/>
</dbReference>
<protein>
    <recommendedName>
        <fullName evidence="1">Arb2 domain-containing protein</fullName>
    </recommendedName>
</protein>
<gene>
    <name evidence="2" type="ORF">FRX48_07919</name>
</gene>
<sequence length="230" mass="25256">MGQLLWYRGGARAVTHGTWQALLRETAVAGPMRLDGRNRVRENEGLEAHVKCVFEEVVGKLAGCEAVVDVIGVGPGANEAPIYLDRRWEAWKGRVQAVVLGAPHTWVSEYRDERFREFLGKVRPLFCCGMAVASGNGGGAKGCGRLMVSQRGRAYLISKEPIDTPLSGRAQYGCNCYSSGEPLYSECIMPVAQERFLAYFDLVAKVPGYEEMEVPIPDLEGVVDPEDGSW</sequence>
<feature type="domain" description="Arb2" evidence="1">
    <location>
        <begin position="1"/>
        <end position="120"/>
    </location>
</feature>
<organism evidence="2 3">
    <name type="scientific">Lasallia pustulata</name>
    <dbReference type="NCBI Taxonomy" id="136370"/>
    <lineage>
        <taxon>Eukaryota</taxon>
        <taxon>Fungi</taxon>
        <taxon>Dikarya</taxon>
        <taxon>Ascomycota</taxon>
        <taxon>Pezizomycotina</taxon>
        <taxon>Lecanoromycetes</taxon>
        <taxon>OSLEUM clade</taxon>
        <taxon>Umbilicariomycetidae</taxon>
        <taxon>Umbilicariales</taxon>
        <taxon>Umbilicariaceae</taxon>
        <taxon>Lasallia</taxon>
    </lineage>
</organism>
<accession>A0A5M8PFR7</accession>
<evidence type="ECO:0000259" key="1">
    <source>
        <dbReference type="Pfam" id="PF22749"/>
    </source>
</evidence>
<proteinExistence type="predicted"/>
<dbReference type="Pfam" id="PF22749">
    <property type="entry name" value="Arb2"/>
    <property type="match status" value="1"/>
</dbReference>
<dbReference type="OrthoDB" id="421951at2759"/>
<name>A0A5M8PFR7_9LECA</name>
<dbReference type="AlphaFoldDB" id="A0A5M8PFR7"/>
<dbReference type="Proteomes" id="UP000324767">
    <property type="component" value="Unassembled WGS sequence"/>
</dbReference>
<evidence type="ECO:0000313" key="2">
    <source>
        <dbReference type="EMBL" id="KAA6408177.1"/>
    </source>
</evidence>
<dbReference type="InterPro" id="IPR053858">
    <property type="entry name" value="Arb2_dom"/>
</dbReference>